<evidence type="ECO:0000256" key="3">
    <source>
        <dbReference type="ARBA" id="ARBA00023239"/>
    </source>
</evidence>
<evidence type="ECO:0000256" key="2">
    <source>
        <dbReference type="ARBA" id="ARBA00022898"/>
    </source>
</evidence>
<evidence type="ECO:0000256" key="1">
    <source>
        <dbReference type="ARBA" id="ARBA00001933"/>
    </source>
</evidence>
<dbReference type="PANTHER" id="PTHR48078:SF7">
    <property type="entry name" value="BLL6502 PROTEIN"/>
    <property type="match status" value="1"/>
</dbReference>
<dbReference type="PANTHER" id="PTHR48078">
    <property type="entry name" value="THREONINE DEHYDRATASE, MITOCHONDRIAL-RELATED"/>
    <property type="match status" value="1"/>
</dbReference>
<dbReference type="RefSeq" id="WP_038705616.1">
    <property type="nucleotide sequence ID" value="NZ_CATKPM010000006.1"/>
</dbReference>
<sequence length="322" mass="34150">MFDLPALREAAAFVHQHVPPTPQHAWPLLAERLGCQLWVKHENHAPTGAFKVRGGLVYVRSLLASGAVPRGLVTATRGNHGQSMALAARQAGLPLVIVVPEGNSREKNAAMRALGAELVEHGVDFDVAREEAARLADARGFAMVPSFHPELVRGVATYALELFEAVTDLDCVYVPIGMGSGICGLIQARNLLGLSTEIVGVVSTAADAYAQSFELGRIVTTASADTFADGMACRVPHPDAFALVREHAARIVRVSDEAIAEAMRLYHETTHNTAEGAGAAALAALMQERGRQAGKRVAVVLSGANVDRGRYAQVLMGTKDPV</sequence>
<dbReference type="Proteomes" id="UP000199221">
    <property type="component" value="Unassembled WGS sequence"/>
</dbReference>
<dbReference type="AlphaFoldDB" id="A0A1H8ZV54"/>
<proteinExistence type="predicted"/>
<dbReference type="Proteomes" id="UP001329505">
    <property type="component" value="Unassembled WGS sequence"/>
</dbReference>
<dbReference type="Pfam" id="PF00291">
    <property type="entry name" value="PALP"/>
    <property type="match status" value="1"/>
</dbReference>
<gene>
    <name evidence="7" type="ORF">K7K07_22345</name>
    <name evidence="6" type="ORF">SAMN05216230_101230</name>
    <name evidence="5" type="ORF">V0R55_23045</name>
</gene>
<keyword evidence="2" id="KW-0663">Pyridoxal phosphate</keyword>
<dbReference type="KEGG" id="pmos:O165_002290"/>
<dbReference type="EMBL" id="CP083803">
    <property type="protein sequence ID" value="UXZ44777.1"/>
    <property type="molecule type" value="Genomic_DNA"/>
</dbReference>
<dbReference type="GO" id="GO:0003941">
    <property type="term" value="F:L-serine ammonia-lyase activity"/>
    <property type="evidence" value="ECO:0007669"/>
    <property type="project" value="TreeGrafter"/>
</dbReference>
<reference evidence="5 9" key="3">
    <citation type="submission" date="2024-01" db="EMBL/GenBank/DDBJ databases">
        <title>Unpublished Manusciprt.</title>
        <authorList>
            <person name="Duman M."/>
            <person name="Valdes E.G."/>
            <person name="Ajmi N."/>
            <person name="Altun S."/>
            <person name="Saticioglu I.B."/>
        </authorList>
    </citation>
    <scope>NUCLEOTIDE SEQUENCE [LARGE SCALE GENOMIC DNA]</scope>
    <source>
        <strain evidence="5 9">139P</strain>
    </source>
</reference>
<dbReference type="GeneID" id="93676657"/>
<dbReference type="InterPro" id="IPR050147">
    <property type="entry name" value="Ser/Thr_Dehydratase"/>
</dbReference>
<evidence type="ECO:0000313" key="9">
    <source>
        <dbReference type="Proteomes" id="UP001329505"/>
    </source>
</evidence>
<dbReference type="EMBL" id="FOEQ01000001">
    <property type="protein sequence ID" value="SEP68329.1"/>
    <property type="molecule type" value="Genomic_DNA"/>
</dbReference>
<comment type="cofactor">
    <cofactor evidence="1">
        <name>pyridoxal 5'-phosphate</name>
        <dbReference type="ChEBI" id="CHEBI:597326"/>
    </cofactor>
</comment>
<dbReference type="GO" id="GO:0009097">
    <property type="term" value="P:isoleucine biosynthetic process"/>
    <property type="evidence" value="ECO:0007669"/>
    <property type="project" value="TreeGrafter"/>
</dbReference>
<keyword evidence="9" id="KW-1185">Reference proteome</keyword>
<keyword evidence="3 5" id="KW-0456">Lyase</keyword>
<dbReference type="Proteomes" id="UP001209279">
    <property type="component" value="Chromosome"/>
</dbReference>
<dbReference type="GO" id="GO:0006565">
    <property type="term" value="P:L-serine catabolic process"/>
    <property type="evidence" value="ECO:0007669"/>
    <property type="project" value="TreeGrafter"/>
</dbReference>
<reference evidence="7" key="2">
    <citation type="submission" date="2021-08" db="EMBL/GenBank/DDBJ databases">
        <authorList>
            <person name="Yaryura P.M."/>
            <person name="Bianco M.I."/>
            <person name="Morais C."/>
            <person name="Setubal J.C."/>
        </authorList>
    </citation>
    <scope>NUCLEOTIDE SEQUENCE</scope>
    <source>
        <strain evidence="7">AP1</strain>
    </source>
</reference>
<accession>A0A1H8ZV54</accession>
<evidence type="ECO:0000313" key="7">
    <source>
        <dbReference type="EMBL" id="UXZ44777.1"/>
    </source>
</evidence>
<name>A0A1H8ZV54_9PSED</name>
<dbReference type="EC" id="4.3.1.19" evidence="5"/>
<dbReference type="NCBIfam" id="NF004771">
    <property type="entry name" value="PRK06110.1"/>
    <property type="match status" value="1"/>
</dbReference>
<dbReference type="Gene3D" id="3.40.50.1100">
    <property type="match status" value="2"/>
</dbReference>
<dbReference type="EMBL" id="JAZDQQ010000025">
    <property type="protein sequence ID" value="MEE1883040.1"/>
    <property type="molecule type" value="Genomic_DNA"/>
</dbReference>
<dbReference type="GO" id="GO:0006567">
    <property type="term" value="P:L-threonine catabolic process"/>
    <property type="evidence" value="ECO:0007669"/>
    <property type="project" value="TreeGrafter"/>
</dbReference>
<dbReference type="SUPFAM" id="SSF53686">
    <property type="entry name" value="Tryptophan synthase beta subunit-like PLP-dependent enzymes"/>
    <property type="match status" value="1"/>
</dbReference>
<dbReference type="CDD" id="cd01562">
    <property type="entry name" value="Thr-dehyd"/>
    <property type="match status" value="1"/>
</dbReference>
<evidence type="ECO:0000313" key="5">
    <source>
        <dbReference type="EMBL" id="MEE1883040.1"/>
    </source>
</evidence>
<dbReference type="GO" id="GO:0004794">
    <property type="term" value="F:threonine deaminase activity"/>
    <property type="evidence" value="ECO:0007669"/>
    <property type="project" value="UniProtKB-EC"/>
</dbReference>
<organism evidence="6 8">
    <name type="scientific">Pseudomonas soli</name>
    <dbReference type="NCBI Taxonomy" id="1306993"/>
    <lineage>
        <taxon>Bacteria</taxon>
        <taxon>Pseudomonadati</taxon>
        <taxon>Pseudomonadota</taxon>
        <taxon>Gammaproteobacteria</taxon>
        <taxon>Pseudomonadales</taxon>
        <taxon>Pseudomonadaceae</taxon>
        <taxon>Pseudomonas</taxon>
    </lineage>
</organism>
<evidence type="ECO:0000259" key="4">
    <source>
        <dbReference type="Pfam" id="PF00291"/>
    </source>
</evidence>
<feature type="domain" description="Tryptophan synthase beta chain-like PALP" evidence="4">
    <location>
        <begin position="16"/>
        <end position="303"/>
    </location>
</feature>
<dbReference type="InterPro" id="IPR001926">
    <property type="entry name" value="TrpB-like_PALP"/>
</dbReference>
<protein>
    <submittedName>
        <fullName evidence="6">Threonine dehydratase</fullName>
        <ecNumber evidence="5">4.3.1.19</ecNumber>
    </submittedName>
</protein>
<evidence type="ECO:0000313" key="8">
    <source>
        <dbReference type="Proteomes" id="UP000199221"/>
    </source>
</evidence>
<evidence type="ECO:0000313" key="6">
    <source>
        <dbReference type="EMBL" id="SEP68329.1"/>
    </source>
</evidence>
<dbReference type="InterPro" id="IPR036052">
    <property type="entry name" value="TrpB-like_PALP_sf"/>
</dbReference>
<reference evidence="6 8" key="1">
    <citation type="submission" date="2016-10" db="EMBL/GenBank/DDBJ databases">
        <authorList>
            <person name="de Groot N.N."/>
        </authorList>
    </citation>
    <scope>NUCLEOTIDE SEQUENCE [LARGE SCALE GENOMIC DNA]</scope>
    <source>
        <strain evidence="6 8">LMG 27941</strain>
    </source>
</reference>